<name>A0A4V4HCX2_DENBC</name>
<evidence type="ECO:0000259" key="4">
    <source>
        <dbReference type="PROSITE" id="PS50158"/>
    </source>
</evidence>
<dbReference type="GO" id="GO:0006397">
    <property type="term" value="P:mRNA processing"/>
    <property type="evidence" value="ECO:0007669"/>
    <property type="project" value="UniProtKB-KW"/>
</dbReference>
<dbReference type="PROSITE" id="PS50158">
    <property type="entry name" value="ZF_CCHC"/>
    <property type="match status" value="1"/>
</dbReference>
<dbReference type="EMBL" id="ML179570">
    <property type="protein sequence ID" value="THU84995.1"/>
    <property type="molecule type" value="Genomic_DNA"/>
</dbReference>
<feature type="compositionally biased region" description="Polar residues" evidence="3">
    <location>
        <begin position="383"/>
        <end position="394"/>
    </location>
</feature>
<feature type="domain" description="CCHC-type" evidence="4">
    <location>
        <begin position="432"/>
        <end position="449"/>
    </location>
</feature>
<feature type="compositionally biased region" description="Basic and acidic residues" evidence="3">
    <location>
        <begin position="398"/>
        <end position="415"/>
    </location>
</feature>
<reference evidence="5 6" key="1">
    <citation type="journal article" date="2019" name="Nat. Ecol. Evol.">
        <title>Megaphylogeny resolves global patterns of mushroom evolution.</title>
        <authorList>
            <person name="Varga T."/>
            <person name="Krizsan K."/>
            <person name="Foldi C."/>
            <person name="Dima B."/>
            <person name="Sanchez-Garcia M."/>
            <person name="Sanchez-Ramirez S."/>
            <person name="Szollosi G.J."/>
            <person name="Szarkandi J.G."/>
            <person name="Papp V."/>
            <person name="Albert L."/>
            <person name="Andreopoulos W."/>
            <person name="Angelini C."/>
            <person name="Antonin V."/>
            <person name="Barry K.W."/>
            <person name="Bougher N.L."/>
            <person name="Buchanan P."/>
            <person name="Buyck B."/>
            <person name="Bense V."/>
            <person name="Catcheside P."/>
            <person name="Chovatia M."/>
            <person name="Cooper J."/>
            <person name="Damon W."/>
            <person name="Desjardin D."/>
            <person name="Finy P."/>
            <person name="Geml J."/>
            <person name="Haridas S."/>
            <person name="Hughes K."/>
            <person name="Justo A."/>
            <person name="Karasinski D."/>
            <person name="Kautmanova I."/>
            <person name="Kiss B."/>
            <person name="Kocsube S."/>
            <person name="Kotiranta H."/>
            <person name="LaButti K.M."/>
            <person name="Lechner B.E."/>
            <person name="Liimatainen K."/>
            <person name="Lipzen A."/>
            <person name="Lukacs Z."/>
            <person name="Mihaltcheva S."/>
            <person name="Morgado L.N."/>
            <person name="Niskanen T."/>
            <person name="Noordeloos M.E."/>
            <person name="Ohm R.A."/>
            <person name="Ortiz-Santana B."/>
            <person name="Ovrebo C."/>
            <person name="Racz N."/>
            <person name="Riley R."/>
            <person name="Savchenko A."/>
            <person name="Shiryaev A."/>
            <person name="Soop K."/>
            <person name="Spirin V."/>
            <person name="Szebenyi C."/>
            <person name="Tomsovsky M."/>
            <person name="Tulloss R.E."/>
            <person name="Uehling J."/>
            <person name="Grigoriev I.V."/>
            <person name="Vagvolgyi C."/>
            <person name="Papp T."/>
            <person name="Martin F.M."/>
            <person name="Miettinen O."/>
            <person name="Hibbett D.S."/>
            <person name="Nagy L.G."/>
        </authorList>
    </citation>
    <scope>NUCLEOTIDE SEQUENCE [LARGE SCALE GENOMIC DNA]</scope>
    <source>
        <strain evidence="5 6">CBS 962.96</strain>
    </source>
</reference>
<organism evidence="5 6">
    <name type="scientific">Dendrothele bispora (strain CBS 962.96)</name>
    <dbReference type="NCBI Taxonomy" id="1314807"/>
    <lineage>
        <taxon>Eukaryota</taxon>
        <taxon>Fungi</taxon>
        <taxon>Dikarya</taxon>
        <taxon>Basidiomycota</taxon>
        <taxon>Agaricomycotina</taxon>
        <taxon>Agaricomycetes</taxon>
        <taxon>Agaricomycetidae</taxon>
        <taxon>Agaricales</taxon>
        <taxon>Agaricales incertae sedis</taxon>
        <taxon>Dendrothele</taxon>
    </lineage>
</organism>
<dbReference type="Proteomes" id="UP000297245">
    <property type="component" value="Unassembled WGS sequence"/>
</dbReference>
<proteinExistence type="predicted"/>
<keyword evidence="2" id="KW-0863">Zinc-finger</keyword>
<sequence length="519" mass="57492">MSEQGNSRPMIQPIPAMNVYLWPRWTLKTFYGLRTEGKTQANLELFTRTKDLKSSRRGSVEIRILPRLLRYDHMIRHTAFTQWHTAFTPLNRQTRSSGPVEDIPLPSTTRRSNTPAGSQTHTPPASSTSQIPPPEFPLDNPFGTLSPIMSEQNAPAGPAPGRSPSPTPPSTPSSVAPSIGAQNPNYVMPLSDISKAFTSVPVLTGKDDWKMWKFRVDSAVRVIRNHHFKSSGLPPGGTVRSACLHEITGKIDNKILVHYLNETDALELLDKLAKRFDPTTTVHESNDLWKLFTLRKPVWEFDKLLDEATDMWAAIKARDDDVPDKIFYSALVGIIPPQYHHVRTAYEATVKANLDDGKSPVYVPEALIDELRNEFNSYRAIHSRTNPSTTSSQKKFTKQSDGKGTVRTEKSKDARANAAAPYNKKSSDSKDRKCFNCNKMGHTTVTCPEPWTEKSKEAMKAKGITKQNKGKAKETAAAAIAGPSTSSLSRATSSTAQSDWVASISSADVEMKDTDDTTI</sequence>
<feature type="region of interest" description="Disordered" evidence="3">
    <location>
        <begin position="382"/>
        <end position="433"/>
    </location>
</feature>
<accession>A0A4V4HCX2</accession>
<keyword evidence="6" id="KW-1185">Reference proteome</keyword>
<evidence type="ECO:0000313" key="6">
    <source>
        <dbReference type="Proteomes" id="UP000297245"/>
    </source>
</evidence>
<feature type="compositionally biased region" description="Pro residues" evidence="3">
    <location>
        <begin position="157"/>
        <end position="171"/>
    </location>
</feature>
<evidence type="ECO:0000256" key="1">
    <source>
        <dbReference type="ARBA" id="ARBA00022664"/>
    </source>
</evidence>
<feature type="region of interest" description="Disordered" evidence="3">
    <location>
        <begin position="91"/>
        <end position="180"/>
    </location>
</feature>
<dbReference type="InterPro" id="IPR001878">
    <property type="entry name" value="Znf_CCHC"/>
</dbReference>
<feature type="compositionally biased region" description="Low complexity" evidence="3">
    <location>
        <begin position="475"/>
        <end position="498"/>
    </location>
</feature>
<feature type="compositionally biased region" description="Polar residues" evidence="3">
    <location>
        <begin position="106"/>
        <end position="130"/>
    </location>
</feature>
<keyword evidence="1" id="KW-0507">mRNA processing</keyword>
<dbReference type="SUPFAM" id="SSF57756">
    <property type="entry name" value="Retrovirus zinc finger-like domains"/>
    <property type="match status" value="1"/>
</dbReference>
<dbReference type="AlphaFoldDB" id="A0A4V4HCX2"/>
<feature type="region of interest" description="Disordered" evidence="3">
    <location>
        <begin position="462"/>
        <end position="519"/>
    </location>
</feature>
<gene>
    <name evidence="5" type="ORF">K435DRAFT_843447</name>
</gene>
<evidence type="ECO:0000256" key="3">
    <source>
        <dbReference type="SAM" id="MobiDB-lite"/>
    </source>
</evidence>
<dbReference type="GO" id="GO:0003676">
    <property type="term" value="F:nucleic acid binding"/>
    <property type="evidence" value="ECO:0007669"/>
    <property type="project" value="InterPro"/>
</dbReference>
<keyword evidence="2" id="KW-0479">Metal-binding</keyword>
<dbReference type="GO" id="GO:0008270">
    <property type="term" value="F:zinc ion binding"/>
    <property type="evidence" value="ECO:0007669"/>
    <property type="project" value="UniProtKB-KW"/>
</dbReference>
<feature type="compositionally biased region" description="Basic and acidic residues" evidence="3">
    <location>
        <begin position="509"/>
        <end position="519"/>
    </location>
</feature>
<keyword evidence="2" id="KW-0862">Zinc</keyword>
<dbReference type="InterPro" id="IPR036875">
    <property type="entry name" value="Znf_CCHC_sf"/>
</dbReference>
<protein>
    <recommendedName>
        <fullName evidence="4">CCHC-type domain-containing protein</fullName>
    </recommendedName>
</protein>
<evidence type="ECO:0000313" key="5">
    <source>
        <dbReference type="EMBL" id="THU84995.1"/>
    </source>
</evidence>
<evidence type="ECO:0000256" key="2">
    <source>
        <dbReference type="PROSITE-ProRule" id="PRU00047"/>
    </source>
</evidence>